<evidence type="ECO:0000313" key="2">
    <source>
        <dbReference type="Proteomes" id="UP000822476"/>
    </source>
</evidence>
<dbReference type="Proteomes" id="UP000822476">
    <property type="component" value="Unassembled WGS sequence"/>
</dbReference>
<dbReference type="EMBL" id="JTDE01009125">
    <property type="protein sequence ID" value="KAF7234616.1"/>
    <property type="molecule type" value="Genomic_DNA"/>
</dbReference>
<gene>
    <name evidence="1" type="ORF">EG68_11797</name>
</gene>
<evidence type="ECO:0000313" key="1">
    <source>
        <dbReference type="EMBL" id="KAF7234616.1"/>
    </source>
</evidence>
<name>A0A8S9YL32_9TREM</name>
<comment type="caution">
    <text evidence="1">The sequence shown here is derived from an EMBL/GenBank/DDBJ whole genome shotgun (WGS) entry which is preliminary data.</text>
</comment>
<dbReference type="AlphaFoldDB" id="A0A8S9YL32"/>
<sequence length="168" mass="18030">MLSSNLLVIHCNRKLFIITVTDVSDPGVSAVIPSIFLDGPLMAIINACRTPTATEWNKSQSDKEAFALMVTVRPFHKLIHGLPSTSHAVGTFPIIGAGISQATRKESTLGWSVQYVQDRFPAPNPTEDPLVFADHVVVLLSLRLSVLCQLHLGRPGTGQMEATGSSAA</sequence>
<keyword evidence="2" id="KW-1185">Reference proteome</keyword>
<organism evidence="1 2">
    <name type="scientific">Paragonimus skrjabini miyazakii</name>
    <dbReference type="NCBI Taxonomy" id="59628"/>
    <lineage>
        <taxon>Eukaryota</taxon>
        <taxon>Metazoa</taxon>
        <taxon>Spiralia</taxon>
        <taxon>Lophotrochozoa</taxon>
        <taxon>Platyhelminthes</taxon>
        <taxon>Trematoda</taxon>
        <taxon>Digenea</taxon>
        <taxon>Plagiorchiida</taxon>
        <taxon>Troglotremata</taxon>
        <taxon>Troglotrematidae</taxon>
        <taxon>Paragonimus</taxon>
    </lineage>
</organism>
<proteinExistence type="predicted"/>
<accession>A0A8S9YL32</accession>
<reference evidence="1" key="1">
    <citation type="submission" date="2019-07" db="EMBL/GenBank/DDBJ databases">
        <title>Annotation for the trematode Paragonimus miyazaki's.</title>
        <authorList>
            <person name="Choi Y.-J."/>
        </authorList>
    </citation>
    <scope>NUCLEOTIDE SEQUENCE</scope>
    <source>
        <strain evidence="1">Japan</strain>
    </source>
</reference>
<dbReference type="OrthoDB" id="5985335at2759"/>
<protein>
    <submittedName>
        <fullName evidence="1">Uncharacterized protein</fullName>
    </submittedName>
</protein>